<dbReference type="InterPro" id="IPR015943">
    <property type="entry name" value="WD40/YVTN_repeat-like_dom_sf"/>
</dbReference>
<dbReference type="GO" id="GO:0005737">
    <property type="term" value="C:cytoplasm"/>
    <property type="evidence" value="ECO:0007669"/>
    <property type="project" value="GOC"/>
</dbReference>
<dbReference type="SUPFAM" id="SSF52833">
    <property type="entry name" value="Thioredoxin-like"/>
    <property type="match status" value="1"/>
</dbReference>
<evidence type="ECO:0000313" key="5">
    <source>
        <dbReference type="EMBL" id="CAF3021018.1"/>
    </source>
</evidence>
<dbReference type="InterPro" id="IPR036249">
    <property type="entry name" value="Thioredoxin-like_sf"/>
</dbReference>
<evidence type="ECO:0000313" key="6">
    <source>
        <dbReference type="Proteomes" id="UP000675881"/>
    </source>
</evidence>
<dbReference type="Pfam" id="PF00462">
    <property type="entry name" value="Glutaredoxin"/>
    <property type="match status" value="1"/>
</dbReference>
<dbReference type="PROSITE" id="PS51354">
    <property type="entry name" value="GLUTAREDOXIN_2"/>
    <property type="match status" value="1"/>
</dbReference>
<dbReference type="InterPro" id="IPR011767">
    <property type="entry name" value="GLR_AS"/>
</dbReference>
<dbReference type="InterPro" id="IPR036322">
    <property type="entry name" value="WD40_repeat_dom_sf"/>
</dbReference>
<keyword evidence="2" id="KW-1015">Disulfide bond</keyword>
<dbReference type="CDD" id="cd03419">
    <property type="entry name" value="GRX_GRXh_1_2_like"/>
    <property type="match status" value="1"/>
</dbReference>
<dbReference type="InterPro" id="IPR014025">
    <property type="entry name" value="Glutaredoxin_subgr"/>
</dbReference>
<dbReference type="InterPro" id="IPR002109">
    <property type="entry name" value="Glutaredoxin"/>
</dbReference>
<dbReference type="PANTHER" id="PTHR23287:SF16">
    <property type="entry name" value="TECTONIN BETA-PROPELLER REPEAT-CONTAINING PROTEIN 2"/>
    <property type="match status" value="1"/>
</dbReference>
<dbReference type="Gene3D" id="3.40.30.10">
    <property type="entry name" value="Glutaredoxin"/>
    <property type="match status" value="1"/>
</dbReference>
<evidence type="ECO:0000256" key="1">
    <source>
        <dbReference type="ARBA" id="ARBA00002549"/>
    </source>
</evidence>
<proteinExistence type="predicted"/>
<gene>
    <name evidence="5" type="ORF">LSAA_13841</name>
</gene>
<dbReference type="SUPFAM" id="SSF50978">
    <property type="entry name" value="WD40 repeat-like"/>
    <property type="match status" value="1"/>
</dbReference>
<keyword evidence="3" id="KW-0676">Redox-active center</keyword>
<evidence type="ECO:0000256" key="2">
    <source>
        <dbReference type="ARBA" id="ARBA00023157"/>
    </source>
</evidence>
<dbReference type="PANTHER" id="PTHR23287">
    <property type="entry name" value="RUBY-EYE2-LIKE PROTEIN"/>
    <property type="match status" value="1"/>
</dbReference>
<dbReference type="OrthoDB" id="418495at2759"/>
<accession>A0A7R8HCR4</accession>
<organism evidence="5 6">
    <name type="scientific">Lepeophtheirus salmonis</name>
    <name type="common">Salmon louse</name>
    <name type="synonym">Caligus salmonis</name>
    <dbReference type="NCBI Taxonomy" id="72036"/>
    <lineage>
        <taxon>Eukaryota</taxon>
        <taxon>Metazoa</taxon>
        <taxon>Ecdysozoa</taxon>
        <taxon>Arthropoda</taxon>
        <taxon>Crustacea</taxon>
        <taxon>Multicrustacea</taxon>
        <taxon>Hexanauplia</taxon>
        <taxon>Copepoda</taxon>
        <taxon>Siphonostomatoida</taxon>
        <taxon>Caligidae</taxon>
        <taxon>Lepeophtheirus</taxon>
    </lineage>
</organism>
<evidence type="ECO:0000256" key="3">
    <source>
        <dbReference type="ARBA" id="ARBA00023284"/>
    </source>
</evidence>
<evidence type="ECO:0000259" key="4">
    <source>
        <dbReference type="Pfam" id="PF00462"/>
    </source>
</evidence>
<dbReference type="AlphaFoldDB" id="A0A7R8HCR4"/>
<keyword evidence="6" id="KW-1185">Reference proteome</keyword>
<name>A0A7R8HCR4_LEPSM</name>
<reference evidence="5" key="1">
    <citation type="submission" date="2021-02" db="EMBL/GenBank/DDBJ databases">
        <authorList>
            <person name="Bekaert M."/>
        </authorList>
    </citation>
    <scope>NUCLEOTIDE SEQUENCE</scope>
    <source>
        <strain evidence="5">IoA-00</strain>
    </source>
</reference>
<dbReference type="PRINTS" id="PR00160">
    <property type="entry name" value="GLUTAREDOXIN"/>
</dbReference>
<dbReference type="PROSITE" id="PS00195">
    <property type="entry name" value="GLUTAREDOXIN_1"/>
    <property type="match status" value="1"/>
</dbReference>
<dbReference type="GO" id="GO:0032527">
    <property type="term" value="P:protein exit from endoplasmic reticulum"/>
    <property type="evidence" value="ECO:0007669"/>
    <property type="project" value="TreeGrafter"/>
</dbReference>
<sequence>MGSSLSSPSPTDLFNRALKENPVMIFSATYCPYCKLAKSVFSKLGTKFSSIELDEHPDGKAIFPVVKEKTGIKTVPQIFICSKYIGGAAEIKKLLNSGKLQTMIEKCCDGDLTCKNHYSQKYHKNWIPYDLHLTCIAAHLQFIALGTNIGLVYWYDRLNGKLMKLVCADRRTPISKISLLDSVDHMLAIGNQQGIIAIFQIPKLSEKKTLFATTSEGGTDCFHIENVHSEQITCLEWSMNGQKLFSGDFSGLVSMTNVDYSLRKTCTTKICNLKSLVTQMTYCKELAKTSVDERSSGEIKEKMPFKSRLKEPHKEIPLLNPPVLSNVDALSGDGLYLKAMGDSFDTNVKIEASCHSLKGILDLSVTSKKEIFILENSRTIIRIATFLDESEAILNKEKYALPGTEGGPGLEILSNFISNSGKKILNKFPKLMSLGEIGEILLGEVDTGEEASEKMLVSDVSSHSIIDKNDSTIGDTLSNLQLELANNSSLSINVQETPNKDLNINEESEEKLVDILDLKKFLPEIKLLEDNQSTEKVFHPDPLVHIPIDVPLKITEDECFEKEFQKLPLSIEIRKDPIEDAPNWHRLSESRALNFGFS</sequence>
<dbReference type="Gene3D" id="2.130.10.10">
    <property type="entry name" value="YVTN repeat-like/Quinoprotein amine dehydrogenase"/>
    <property type="match status" value="1"/>
</dbReference>
<dbReference type="EMBL" id="HG994587">
    <property type="protein sequence ID" value="CAF3021018.1"/>
    <property type="molecule type" value="Genomic_DNA"/>
</dbReference>
<comment type="function">
    <text evidence="1">Has a glutathione-disulfide oxidoreductase activity in the presence of NADPH and glutathione reductase. Reduces low molecular weight disulfides and proteins.</text>
</comment>
<feature type="domain" description="Glutaredoxin" evidence="4">
    <location>
        <begin position="23"/>
        <end position="84"/>
    </location>
</feature>
<protein>
    <submittedName>
        <fullName evidence="5">TECPR2</fullName>
    </submittedName>
</protein>
<dbReference type="Proteomes" id="UP000675881">
    <property type="component" value="Chromosome 8"/>
</dbReference>